<evidence type="ECO:0000313" key="2">
    <source>
        <dbReference type="EMBL" id="KAJ1346847.1"/>
    </source>
</evidence>
<protein>
    <submittedName>
        <fullName evidence="2">Uncharacterized protein</fullName>
    </submittedName>
</protein>
<sequence length="119" mass="13341">MSSILSSYQALLIRAPNRLKSYLEIKTYINATQVALDNYKVAADYLNASTPLPDDIQRRVEICTNKAAGLFDRATDPSHQASTVKGQAGTHKNQRLHKNRRHNDININPLLVSLPPNQF</sequence>
<name>A0AAD5LU56_PARTN</name>
<accession>A0AAD5LU56</accession>
<evidence type="ECO:0000256" key="1">
    <source>
        <dbReference type="SAM" id="MobiDB-lite"/>
    </source>
</evidence>
<dbReference type="AlphaFoldDB" id="A0AAD5LU56"/>
<feature type="compositionally biased region" description="Basic residues" evidence="1">
    <location>
        <begin position="92"/>
        <end position="101"/>
    </location>
</feature>
<keyword evidence="3" id="KW-1185">Reference proteome</keyword>
<comment type="caution">
    <text evidence="2">The sequence shown here is derived from an EMBL/GenBank/DDBJ whole genome shotgun (WGS) entry which is preliminary data.</text>
</comment>
<proteinExistence type="predicted"/>
<feature type="region of interest" description="Disordered" evidence="1">
    <location>
        <begin position="75"/>
        <end position="102"/>
    </location>
</feature>
<dbReference type="EMBL" id="JAHQIW010000232">
    <property type="protein sequence ID" value="KAJ1346847.1"/>
    <property type="molecule type" value="Genomic_DNA"/>
</dbReference>
<dbReference type="Proteomes" id="UP001196413">
    <property type="component" value="Unassembled WGS sequence"/>
</dbReference>
<organism evidence="2 3">
    <name type="scientific">Parelaphostrongylus tenuis</name>
    <name type="common">Meningeal worm</name>
    <dbReference type="NCBI Taxonomy" id="148309"/>
    <lineage>
        <taxon>Eukaryota</taxon>
        <taxon>Metazoa</taxon>
        <taxon>Ecdysozoa</taxon>
        <taxon>Nematoda</taxon>
        <taxon>Chromadorea</taxon>
        <taxon>Rhabditida</taxon>
        <taxon>Rhabditina</taxon>
        <taxon>Rhabditomorpha</taxon>
        <taxon>Strongyloidea</taxon>
        <taxon>Metastrongylidae</taxon>
        <taxon>Parelaphostrongylus</taxon>
    </lineage>
</organism>
<gene>
    <name evidence="2" type="ORF">KIN20_001757</name>
</gene>
<reference evidence="2" key="1">
    <citation type="submission" date="2021-06" db="EMBL/GenBank/DDBJ databases">
        <title>Parelaphostrongylus tenuis whole genome reference sequence.</title>
        <authorList>
            <person name="Garwood T.J."/>
            <person name="Larsen P.A."/>
            <person name="Fountain-Jones N.M."/>
            <person name="Garbe J.R."/>
            <person name="Macchietto M.G."/>
            <person name="Kania S.A."/>
            <person name="Gerhold R.W."/>
            <person name="Richards J.E."/>
            <person name="Wolf T.M."/>
        </authorList>
    </citation>
    <scope>NUCLEOTIDE SEQUENCE</scope>
    <source>
        <strain evidence="2">MNPRO001-30</strain>
        <tissue evidence="2">Meninges</tissue>
    </source>
</reference>
<evidence type="ECO:0000313" key="3">
    <source>
        <dbReference type="Proteomes" id="UP001196413"/>
    </source>
</evidence>